<comment type="function">
    <text evidence="5">Substrate-binding subunit of the Rab geranylgeranyltransferase (GGTase) complex. Binds unprenylated Rab proteins.</text>
</comment>
<dbReference type="PIRSF" id="PIRSF016550">
    <property type="entry name" value="Rab_ger_ger_transf_A_euk"/>
    <property type="match status" value="1"/>
</dbReference>
<dbReference type="Pfam" id="PF00996">
    <property type="entry name" value="GDI"/>
    <property type="match status" value="2"/>
</dbReference>
<name>A0ABR2WJH0_9FUNG</name>
<organism evidence="6 7">
    <name type="scientific">Basidiobolus ranarum</name>
    <dbReference type="NCBI Taxonomy" id="34480"/>
    <lineage>
        <taxon>Eukaryota</taxon>
        <taxon>Fungi</taxon>
        <taxon>Fungi incertae sedis</taxon>
        <taxon>Zoopagomycota</taxon>
        <taxon>Entomophthoromycotina</taxon>
        <taxon>Basidiobolomycetes</taxon>
        <taxon>Basidiobolales</taxon>
        <taxon>Basidiobolaceae</taxon>
        <taxon>Basidiobolus</taxon>
    </lineage>
</organism>
<protein>
    <recommendedName>
        <fullName evidence="5">Rab escort protein 1</fullName>
    </recommendedName>
</protein>
<evidence type="ECO:0000256" key="5">
    <source>
        <dbReference type="PIRNR" id="PIRNR016550"/>
    </source>
</evidence>
<dbReference type="Proteomes" id="UP001479436">
    <property type="component" value="Unassembled WGS sequence"/>
</dbReference>
<dbReference type="SUPFAM" id="SSF51905">
    <property type="entry name" value="FAD/NAD(P)-binding domain"/>
    <property type="match status" value="1"/>
</dbReference>
<accession>A0ABR2WJH0</accession>
<proteinExistence type="inferred from homology"/>
<keyword evidence="4 5" id="KW-0963">Cytoplasm</keyword>
<keyword evidence="7" id="KW-1185">Reference proteome</keyword>
<evidence type="ECO:0000256" key="1">
    <source>
        <dbReference type="ARBA" id="ARBA00004496"/>
    </source>
</evidence>
<dbReference type="SUPFAM" id="SSF54373">
    <property type="entry name" value="FAD-linked reductases, C-terminal domain"/>
    <property type="match status" value="1"/>
</dbReference>
<dbReference type="Gene3D" id="3.50.50.60">
    <property type="entry name" value="FAD/NAD(P)-binding domain"/>
    <property type="match status" value="2"/>
</dbReference>
<dbReference type="InterPro" id="IPR018203">
    <property type="entry name" value="GDP_dissociation_inhibitor"/>
</dbReference>
<dbReference type="InterPro" id="IPR001738">
    <property type="entry name" value="Rab_escort"/>
</dbReference>
<keyword evidence="3 5" id="KW-0343">GTPase activation</keyword>
<evidence type="ECO:0000256" key="4">
    <source>
        <dbReference type="ARBA" id="ARBA00022490"/>
    </source>
</evidence>
<dbReference type="PANTHER" id="PTHR11787">
    <property type="entry name" value="RAB GDP-DISSOCIATION INHIBITOR"/>
    <property type="match status" value="1"/>
</dbReference>
<dbReference type="PANTHER" id="PTHR11787:SF4">
    <property type="entry name" value="CHM, RAB ESCORT PROTEIN 1"/>
    <property type="match status" value="1"/>
</dbReference>
<evidence type="ECO:0000313" key="6">
    <source>
        <dbReference type="EMBL" id="KAK9761655.1"/>
    </source>
</evidence>
<dbReference type="EMBL" id="JASJQH010001286">
    <property type="protein sequence ID" value="KAK9761655.1"/>
    <property type="molecule type" value="Genomic_DNA"/>
</dbReference>
<comment type="similarity">
    <text evidence="2 5">Belongs to the Rab GDI family.</text>
</comment>
<reference evidence="6 7" key="1">
    <citation type="submission" date="2023-04" db="EMBL/GenBank/DDBJ databases">
        <title>Genome of Basidiobolus ranarum AG-B5.</title>
        <authorList>
            <person name="Stajich J.E."/>
            <person name="Carter-House D."/>
            <person name="Gryganskyi A."/>
        </authorList>
    </citation>
    <scope>NUCLEOTIDE SEQUENCE [LARGE SCALE GENOMIC DNA]</scope>
    <source>
        <strain evidence="6 7">AG-B5</strain>
    </source>
</reference>
<sequence>MEENNFDVVVLGTGLIESILAGALSRVGKSVLHLDSNHYYGGRWTAMTLVDFIEHYQNILVKKIDPKEGTIDGEESSDSINFYNNYVNTFEDVEVQLYHSAIESTTQEEVENETSKDASDLILELIDLISSKAKCSAIAQKIENYAKLTLGLNTRELEDAVRVESTRQAIALKSQAATGHELQSFVTTGVNKLKASIIRTSVILQHSRQYNLEMSPKLLGCSDRLIDDLVASGVSRYLDFKLLEGTYMGWNGKYDKVPCSKEDIFTSKSLSLIDKRKLMKFLTYAMDTSSDPTILNEYKEQPFDKMLREKFLIKDNLLNAAIYAIALIPTTGAEVTSEFGLECTQRYLKSLGRYGNSAFLHTMYGSGSEISQGFCRLSAVYGGIYMLGHSIDKLRFDEESKLFSIECQNDNVFKAPIVISSSDYKSKHLNYAQEMKTTKVSRGVFLIDKPVFPETQLIKIVTPPLFADNPNPVFALQVTNGVQACPKNQFVVYMWTLSSNSPRGDLFEIAQSLLSFDDSETNKPKVLVSLFCQQTVTKPEMINDVTANIFLTSDPDHGIDFTNVVDEAHEIFKRICPGEEFLEPTPDPEIEAEYIQNE</sequence>
<evidence type="ECO:0000256" key="3">
    <source>
        <dbReference type="ARBA" id="ARBA00022468"/>
    </source>
</evidence>
<gene>
    <name evidence="6" type="ORF">K7432_013292</name>
</gene>
<dbReference type="Gene3D" id="1.10.405.10">
    <property type="entry name" value="Guanine Nucleotide Dissociation Inhibitor, domain 1"/>
    <property type="match status" value="1"/>
</dbReference>
<dbReference type="InterPro" id="IPR036188">
    <property type="entry name" value="FAD/NAD-bd_sf"/>
</dbReference>
<evidence type="ECO:0000313" key="7">
    <source>
        <dbReference type="Proteomes" id="UP001479436"/>
    </source>
</evidence>
<comment type="subcellular location">
    <subcellularLocation>
        <location evidence="1 5">Cytoplasm</location>
    </subcellularLocation>
</comment>
<dbReference type="Gene3D" id="3.30.519.10">
    <property type="entry name" value="Guanine Nucleotide Dissociation Inhibitor, domain 2"/>
    <property type="match status" value="1"/>
</dbReference>
<evidence type="ECO:0000256" key="2">
    <source>
        <dbReference type="ARBA" id="ARBA00005593"/>
    </source>
</evidence>
<dbReference type="PRINTS" id="PR00893">
    <property type="entry name" value="RABESCORT"/>
</dbReference>
<comment type="caution">
    <text evidence="6">The sequence shown here is derived from an EMBL/GenBank/DDBJ whole genome shotgun (WGS) entry which is preliminary data.</text>
</comment>
<dbReference type="PRINTS" id="PR00891">
    <property type="entry name" value="RABGDIREP"/>
</dbReference>